<keyword evidence="4" id="KW-0175">Coiled coil</keyword>
<evidence type="ECO:0000313" key="7">
    <source>
        <dbReference type="EMBL" id="BAJ51164.1"/>
    </source>
</evidence>
<gene>
    <name evidence="7" type="ORF">CSUB_C1313</name>
    <name evidence="6" type="ORF">HGMM_F08E07C06</name>
    <name evidence="5" type="ORF">HGMM_F49D05C39</name>
</gene>
<dbReference type="HAMAP" id="MF_00026">
    <property type="entry name" value="dsDNA_bind"/>
    <property type="match status" value="1"/>
</dbReference>
<dbReference type="SUPFAM" id="SSF46950">
    <property type="entry name" value="Double-stranded DNA-binding domain"/>
    <property type="match status" value="1"/>
</dbReference>
<dbReference type="PANTHER" id="PTHR10840">
    <property type="entry name" value="PROGRAMMED CELL DEATH PROTEIN 5"/>
    <property type="match status" value="1"/>
</dbReference>
<keyword evidence="2 3" id="KW-0238">DNA-binding</keyword>
<dbReference type="PIRSF" id="PIRSF015730">
    <property type="entry name" value="TFAR19"/>
    <property type="match status" value="1"/>
</dbReference>
<evidence type="ECO:0000256" key="4">
    <source>
        <dbReference type="SAM" id="Coils"/>
    </source>
</evidence>
<dbReference type="NCBIfam" id="NF003268">
    <property type="entry name" value="PRK04239.1"/>
    <property type="match status" value="1"/>
</dbReference>
<dbReference type="KEGG" id="csu:CSUB_C1313"/>
<dbReference type="Pfam" id="PF01984">
    <property type="entry name" value="dsDNA_bind"/>
    <property type="match status" value="1"/>
</dbReference>
<evidence type="ECO:0000256" key="3">
    <source>
        <dbReference type="HAMAP-Rule" id="MF_00026"/>
    </source>
</evidence>
<dbReference type="EMBL" id="BA000048">
    <property type="protein sequence ID" value="BAJ51164.1"/>
    <property type="molecule type" value="Genomic_DNA"/>
</dbReference>
<dbReference type="InterPro" id="IPR002836">
    <property type="entry name" value="PDCD5-like"/>
</dbReference>
<dbReference type="STRING" id="311458.CSUB_C1313"/>
<evidence type="ECO:0000313" key="6">
    <source>
        <dbReference type="EMBL" id="BAJ48392.1"/>
    </source>
</evidence>
<dbReference type="BioCyc" id="CCAL311458:G131R-1328-MONOMER"/>
<accession>E6N7W5</accession>
<protein>
    <recommendedName>
        <fullName evidence="3">DNA-binding protein CSUB_C1313</fullName>
    </recommendedName>
</protein>
<evidence type="ECO:0000256" key="2">
    <source>
        <dbReference type="ARBA" id="ARBA00023125"/>
    </source>
</evidence>
<evidence type="ECO:0000256" key="1">
    <source>
        <dbReference type="ARBA" id="ARBA00010490"/>
    </source>
</evidence>
<reference evidence="5 8" key="1">
    <citation type="journal article" date="2005" name="Environ. Microbiol.">
        <title>Genetic and functional properties of uncultivated thermophilic crenarchaeotes from a subsurface gold mine as revealed by analysis of genome fragments.</title>
        <authorList>
            <person name="Nunoura T."/>
            <person name="Hirayama H."/>
            <person name="Takami H."/>
            <person name="Oida H."/>
            <person name="Nishi S."/>
            <person name="Shimamura S."/>
            <person name="Suzuki Y."/>
            <person name="Inagaki F."/>
            <person name="Takai K."/>
            <person name="Nealson K.H."/>
            <person name="Horikoshi K."/>
        </authorList>
    </citation>
    <scope>NUCLEOTIDE SEQUENCE [LARGE SCALE GENOMIC DNA]</scope>
</reference>
<evidence type="ECO:0000313" key="5">
    <source>
        <dbReference type="EMBL" id="BAJ48384.1"/>
    </source>
</evidence>
<feature type="coiled-coil region" evidence="4">
    <location>
        <begin position="1"/>
        <end position="39"/>
    </location>
</feature>
<dbReference type="Gene3D" id="1.10.8.140">
    <property type="entry name" value="PDCD5-like"/>
    <property type="match status" value="1"/>
</dbReference>
<comment type="similarity">
    <text evidence="1 3">Belongs to the PDCD5 family.</text>
</comment>
<dbReference type="EMBL" id="AP011863">
    <property type="protein sequence ID" value="BAJ48384.1"/>
    <property type="molecule type" value="Genomic_DNA"/>
</dbReference>
<sequence length="116" mass="13773">MDRMSAEDEELERIRQQKMAELQARAAEEQARRQRELERAAVMRTILTPEARQRLNNLKLIKPEIAEKVETYLIQVSQTGNIRLPVDDETLKLILDKIMPKKRETRIEFRSRNTGW</sequence>
<evidence type="ECO:0000313" key="8">
    <source>
        <dbReference type="Proteomes" id="UP000008120"/>
    </source>
</evidence>
<dbReference type="Proteomes" id="UP000008120">
    <property type="component" value="Chromosome"/>
</dbReference>
<dbReference type="EMBL" id="AP011864">
    <property type="protein sequence ID" value="BAJ48392.1"/>
    <property type="molecule type" value="Genomic_DNA"/>
</dbReference>
<reference evidence="5 8" key="2">
    <citation type="journal article" date="2011" name="Nucleic Acids Res.">
        <title>Insights into the evolution of Archaea and eukaryotic protein modifier systems revealed by the genome of a novel archaeal group.</title>
        <authorList>
            <person name="Nunoura T."/>
            <person name="Takaki Y."/>
            <person name="Kakuta J."/>
            <person name="Nishi S."/>
            <person name="Sugahara J."/>
            <person name="Kazama H."/>
            <person name="Chee G."/>
            <person name="Hattori M."/>
            <person name="Kanai A."/>
            <person name="Atomi H."/>
            <person name="Takai K."/>
            <person name="Takami H."/>
        </authorList>
    </citation>
    <scope>NUCLEOTIDE SEQUENCE [LARGE SCALE GENOMIC DNA]</scope>
</reference>
<dbReference type="PANTHER" id="PTHR10840:SF0">
    <property type="entry name" value="PROGRAMMED CELL DEATH PROTEIN 5"/>
    <property type="match status" value="1"/>
</dbReference>
<dbReference type="InterPro" id="IPR022889">
    <property type="entry name" value="DNA_bind_arc"/>
</dbReference>
<proteinExistence type="inferred from homology"/>
<dbReference type="AlphaFoldDB" id="E6N7W5"/>
<dbReference type="GO" id="GO:0005829">
    <property type="term" value="C:cytosol"/>
    <property type="evidence" value="ECO:0007669"/>
    <property type="project" value="TreeGrafter"/>
</dbReference>
<organism evidence="5 8">
    <name type="scientific">Caldiarchaeum subterraneum</name>
    <dbReference type="NCBI Taxonomy" id="311458"/>
    <lineage>
        <taxon>Archaea</taxon>
        <taxon>Nitrososphaerota</taxon>
        <taxon>Candidatus Caldarchaeales</taxon>
        <taxon>Candidatus Caldarchaeaceae</taxon>
        <taxon>Candidatus Caldarchaeum</taxon>
    </lineage>
</organism>
<dbReference type="GO" id="GO:0003677">
    <property type="term" value="F:DNA binding"/>
    <property type="evidence" value="ECO:0007669"/>
    <property type="project" value="UniProtKB-UniRule"/>
</dbReference>
<name>E6N7W5_CALS0</name>
<dbReference type="InterPro" id="IPR036883">
    <property type="entry name" value="PDCD5-like_sf"/>
</dbReference>